<gene>
    <name evidence="2" type="ORF">AJO04nite_16660</name>
</gene>
<reference evidence="2 3" key="1">
    <citation type="submission" date="2019-07" db="EMBL/GenBank/DDBJ databases">
        <title>Whole genome shotgun sequence of Acinetobacter johnsonii NBRC 102197.</title>
        <authorList>
            <person name="Hosoyama A."/>
            <person name="Uohara A."/>
            <person name="Ohji S."/>
            <person name="Ichikawa N."/>
        </authorList>
    </citation>
    <scope>NUCLEOTIDE SEQUENCE [LARGE SCALE GENOMIC DNA]</scope>
    <source>
        <strain evidence="2 3">NBRC 102197</strain>
    </source>
</reference>
<proteinExistence type="predicted"/>
<evidence type="ECO:0000313" key="2">
    <source>
        <dbReference type="EMBL" id="GEK44408.1"/>
    </source>
</evidence>
<dbReference type="AlphaFoldDB" id="A0AAV3WDC4"/>
<dbReference type="EMBL" id="BJUJ01000041">
    <property type="protein sequence ID" value="GEK44408.1"/>
    <property type="molecule type" value="Genomic_DNA"/>
</dbReference>
<sequence length="384" mass="43992">MKALKFDGLVVSDRDIIDLLESQKYRISKDKILNFLQERGIFCSDHESRHSLHELIASLNIDWFLIEDLLSLAASTDEQQKVTATNFSVNEPGAIEKTLENLKKELAHKDFVVDKLKNGSFEIQYKTEKLERNNARLIQRTSKDEKIAINVDGDNISMVSSVGEGTEPVIAKFFDELGRNCKSDIENLNIDFSSIVDSKIINDFFLALIKIDKEKYKVSDVIKLKLNRFDSGKGKELELENTDIYDENDENVTPFSDQEGSEPDKEDIKSALISGSSLLTSDVFESFNRKGYFISNISWLVTEQSGDKRKIEYISGFTDPDKRDSFTFESKGYYELSTVNQEYKKNKTKWKRSQKKSIEFAFQKVAFDLFKQLTNSLDNEEADG</sequence>
<feature type="region of interest" description="Disordered" evidence="1">
    <location>
        <begin position="247"/>
        <end position="266"/>
    </location>
</feature>
<protein>
    <submittedName>
        <fullName evidence="2">Uncharacterized protein</fullName>
    </submittedName>
</protein>
<evidence type="ECO:0000313" key="3">
    <source>
        <dbReference type="Proteomes" id="UP000321274"/>
    </source>
</evidence>
<name>A0AAV3WDC4_ACIJO</name>
<accession>A0AAV3WDC4</accession>
<dbReference type="RefSeq" id="WP_114836967.1">
    <property type="nucleotide sequence ID" value="NZ_BJUJ01000041.1"/>
</dbReference>
<dbReference type="Proteomes" id="UP000321274">
    <property type="component" value="Unassembled WGS sequence"/>
</dbReference>
<evidence type="ECO:0000256" key="1">
    <source>
        <dbReference type="SAM" id="MobiDB-lite"/>
    </source>
</evidence>
<organism evidence="2 3">
    <name type="scientific">Acinetobacter johnsonii</name>
    <dbReference type="NCBI Taxonomy" id="40214"/>
    <lineage>
        <taxon>Bacteria</taxon>
        <taxon>Pseudomonadati</taxon>
        <taxon>Pseudomonadota</taxon>
        <taxon>Gammaproteobacteria</taxon>
        <taxon>Moraxellales</taxon>
        <taxon>Moraxellaceae</taxon>
        <taxon>Acinetobacter</taxon>
    </lineage>
</organism>
<comment type="caution">
    <text evidence="2">The sequence shown here is derived from an EMBL/GenBank/DDBJ whole genome shotgun (WGS) entry which is preliminary data.</text>
</comment>